<name>A0A4R3JJZ0_9RHOB</name>
<gene>
    <name evidence="2" type="ORF">EDD52_102309</name>
</gene>
<sequence>MPSFPKDPPAIALAMTGRVESGTAILPSPCIQNHAAFLARSPNGELECVWFGGSLEGKADICIYRSRLLGAGWTAPEKLTDDPERSEQNPVLFHAPDGRCLLLHTAQPGGDQDKCVIRMREIGHPPQDLSLPGGSFVRARPILRSDGAWLLPLFHCTPQAGARWTGRHDTASVAITEDAGISWRQVAVPGSTGCVHTTIVPGDDRLVAFFRRRQADFVHRSESRDGGETWSVPVATPVPNNNSSLAATRLADGRLALCCNPVNADMSTDRRASLYDELGDDARPEASGGCTPVWGVPRAPLVVLLSEDDGQSFPRSITVADSTGTCLSNNSEDGRNQELSYPAMLEAPDGGLDIAFTLHRRAIAYRHLTPNEIANAT</sequence>
<dbReference type="SUPFAM" id="SSF50939">
    <property type="entry name" value="Sialidases"/>
    <property type="match status" value="1"/>
</dbReference>
<accession>A0A4R3JJZ0</accession>
<evidence type="ECO:0000313" key="3">
    <source>
        <dbReference type="Proteomes" id="UP000295696"/>
    </source>
</evidence>
<dbReference type="OrthoDB" id="41724at2"/>
<dbReference type="EMBL" id="SLZU01000002">
    <property type="protein sequence ID" value="TCS66492.1"/>
    <property type="molecule type" value="Genomic_DNA"/>
</dbReference>
<evidence type="ECO:0000259" key="1">
    <source>
        <dbReference type="Pfam" id="PF13088"/>
    </source>
</evidence>
<dbReference type="AlphaFoldDB" id="A0A4R3JJZ0"/>
<dbReference type="RefSeq" id="WP_132242611.1">
    <property type="nucleotide sequence ID" value="NZ_SLZU01000002.1"/>
</dbReference>
<dbReference type="InterPro" id="IPR011040">
    <property type="entry name" value="Sialidase"/>
</dbReference>
<dbReference type="PANTHER" id="PTHR43752:SF2">
    <property type="entry name" value="BNR_ASP-BOX REPEAT FAMILY PROTEIN"/>
    <property type="match status" value="1"/>
</dbReference>
<dbReference type="Proteomes" id="UP000295696">
    <property type="component" value="Unassembled WGS sequence"/>
</dbReference>
<protein>
    <submittedName>
        <fullName evidence="2">Putative neuraminidase</fullName>
    </submittedName>
</protein>
<evidence type="ECO:0000313" key="2">
    <source>
        <dbReference type="EMBL" id="TCS66492.1"/>
    </source>
</evidence>
<reference evidence="2 3" key="1">
    <citation type="submission" date="2019-03" db="EMBL/GenBank/DDBJ databases">
        <title>Genomic Encyclopedia of Type Strains, Phase IV (KMG-IV): sequencing the most valuable type-strain genomes for metagenomic binning, comparative biology and taxonomic classification.</title>
        <authorList>
            <person name="Goeker M."/>
        </authorList>
    </citation>
    <scope>NUCLEOTIDE SEQUENCE [LARGE SCALE GENOMIC DNA]</scope>
    <source>
        <strain evidence="2 3">DSM 104836</strain>
    </source>
</reference>
<dbReference type="Pfam" id="PF13088">
    <property type="entry name" value="BNR_2"/>
    <property type="match status" value="1"/>
</dbReference>
<dbReference type="CDD" id="cd15482">
    <property type="entry name" value="Sialidase_non-viral"/>
    <property type="match status" value="1"/>
</dbReference>
<comment type="caution">
    <text evidence="2">The sequence shown here is derived from an EMBL/GenBank/DDBJ whole genome shotgun (WGS) entry which is preliminary data.</text>
</comment>
<dbReference type="InterPro" id="IPR036278">
    <property type="entry name" value="Sialidase_sf"/>
</dbReference>
<dbReference type="PANTHER" id="PTHR43752">
    <property type="entry name" value="BNR/ASP-BOX REPEAT FAMILY PROTEIN"/>
    <property type="match status" value="1"/>
</dbReference>
<keyword evidence="3" id="KW-1185">Reference proteome</keyword>
<organism evidence="2 3">
    <name type="scientific">Primorskyibacter sedentarius</name>
    <dbReference type="NCBI Taxonomy" id="745311"/>
    <lineage>
        <taxon>Bacteria</taxon>
        <taxon>Pseudomonadati</taxon>
        <taxon>Pseudomonadota</taxon>
        <taxon>Alphaproteobacteria</taxon>
        <taxon>Rhodobacterales</taxon>
        <taxon>Roseobacteraceae</taxon>
        <taxon>Primorskyibacter</taxon>
    </lineage>
</organism>
<feature type="domain" description="Sialidase" evidence="1">
    <location>
        <begin position="44"/>
        <end position="354"/>
    </location>
</feature>
<proteinExistence type="predicted"/>
<dbReference type="Gene3D" id="2.120.10.10">
    <property type="match status" value="1"/>
</dbReference>